<feature type="compositionally biased region" description="Basic and acidic residues" evidence="1">
    <location>
        <begin position="191"/>
        <end position="200"/>
    </location>
</feature>
<dbReference type="Proteomes" id="UP000294927">
    <property type="component" value="Unassembled WGS sequence"/>
</dbReference>
<accession>A0A4R7VUT6</accession>
<dbReference type="AlphaFoldDB" id="A0A4R7VUT6"/>
<feature type="region of interest" description="Disordered" evidence="1">
    <location>
        <begin position="172"/>
        <end position="215"/>
    </location>
</feature>
<sequence>MDCEDFREALSARLDDEEGAADHPTDAHLDHCTDCRYWYDAAALITRRTRTSAVVAWPDVSDAVLARVPPRVERPFLVRVALGAVGVLQCGTGLATLAGTAYETGAWQVALGVALVTAAARRLSVTTLLPLLGTLVALLALGEVAGGTNPAGIASLVLATAGLALAVVLGRTPPQDRGPSPSKPAANRLRLPGEPEDNRDSASVVIHETRTAKSA</sequence>
<feature type="transmembrane region" description="Helical" evidence="2">
    <location>
        <begin position="76"/>
        <end position="98"/>
    </location>
</feature>
<organism evidence="3 4">
    <name type="scientific">Actinophytocola oryzae</name>
    <dbReference type="NCBI Taxonomy" id="502181"/>
    <lineage>
        <taxon>Bacteria</taxon>
        <taxon>Bacillati</taxon>
        <taxon>Actinomycetota</taxon>
        <taxon>Actinomycetes</taxon>
        <taxon>Pseudonocardiales</taxon>
        <taxon>Pseudonocardiaceae</taxon>
    </lineage>
</organism>
<dbReference type="RefSeq" id="WP_133902659.1">
    <property type="nucleotide sequence ID" value="NZ_SOCP01000004.1"/>
</dbReference>
<evidence type="ECO:0000313" key="4">
    <source>
        <dbReference type="Proteomes" id="UP000294927"/>
    </source>
</evidence>
<name>A0A4R7VUT6_9PSEU</name>
<dbReference type="EMBL" id="SOCP01000004">
    <property type="protein sequence ID" value="TDV53614.1"/>
    <property type="molecule type" value="Genomic_DNA"/>
</dbReference>
<dbReference type="OrthoDB" id="5197868at2"/>
<reference evidence="3 4" key="1">
    <citation type="submission" date="2019-03" db="EMBL/GenBank/DDBJ databases">
        <title>Genomic Encyclopedia of Archaeal and Bacterial Type Strains, Phase II (KMG-II): from individual species to whole genera.</title>
        <authorList>
            <person name="Goeker M."/>
        </authorList>
    </citation>
    <scope>NUCLEOTIDE SEQUENCE [LARGE SCALE GENOMIC DNA]</scope>
    <source>
        <strain evidence="3 4">DSM 45499</strain>
    </source>
</reference>
<protein>
    <submittedName>
        <fullName evidence="3">Putative anti-sigma-YlaC factor YlaD</fullName>
    </submittedName>
</protein>
<evidence type="ECO:0000256" key="1">
    <source>
        <dbReference type="SAM" id="MobiDB-lite"/>
    </source>
</evidence>
<keyword evidence="2" id="KW-1133">Transmembrane helix</keyword>
<keyword evidence="4" id="KW-1185">Reference proteome</keyword>
<keyword evidence="2" id="KW-0812">Transmembrane</keyword>
<feature type="transmembrane region" description="Helical" evidence="2">
    <location>
        <begin position="127"/>
        <end position="145"/>
    </location>
</feature>
<feature type="transmembrane region" description="Helical" evidence="2">
    <location>
        <begin position="151"/>
        <end position="170"/>
    </location>
</feature>
<evidence type="ECO:0000313" key="3">
    <source>
        <dbReference type="EMBL" id="TDV53614.1"/>
    </source>
</evidence>
<evidence type="ECO:0000256" key="2">
    <source>
        <dbReference type="SAM" id="Phobius"/>
    </source>
</evidence>
<comment type="caution">
    <text evidence="3">The sequence shown here is derived from an EMBL/GenBank/DDBJ whole genome shotgun (WGS) entry which is preliminary data.</text>
</comment>
<proteinExistence type="predicted"/>
<keyword evidence="2" id="KW-0472">Membrane</keyword>
<gene>
    <name evidence="3" type="ORF">CLV71_10482</name>
</gene>